<evidence type="ECO:0000256" key="1">
    <source>
        <dbReference type="ARBA" id="ARBA00004127"/>
    </source>
</evidence>
<keyword evidence="8" id="KW-0406">Ion transport</keyword>
<keyword evidence="5" id="KW-0460">Magnesium</keyword>
<evidence type="ECO:0000256" key="2">
    <source>
        <dbReference type="ARBA" id="ARBA00013242"/>
    </source>
</evidence>
<feature type="non-terminal residue" evidence="11">
    <location>
        <position position="1"/>
    </location>
</feature>
<organism evidence="11 12">
    <name type="scientific">Tanacetum coccineum</name>
    <dbReference type="NCBI Taxonomy" id="301880"/>
    <lineage>
        <taxon>Eukaryota</taxon>
        <taxon>Viridiplantae</taxon>
        <taxon>Streptophyta</taxon>
        <taxon>Embryophyta</taxon>
        <taxon>Tracheophyta</taxon>
        <taxon>Spermatophyta</taxon>
        <taxon>Magnoliopsida</taxon>
        <taxon>eudicotyledons</taxon>
        <taxon>Gunneridae</taxon>
        <taxon>Pentapetalae</taxon>
        <taxon>asterids</taxon>
        <taxon>campanulids</taxon>
        <taxon>Asterales</taxon>
        <taxon>Asteraceae</taxon>
        <taxon>Asteroideae</taxon>
        <taxon>Anthemideae</taxon>
        <taxon>Anthemidinae</taxon>
        <taxon>Tanacetum</taxon>
    </lineage>
</organism>
<comment type="caution">
    <text evidence="11">The sequence shown here is derived from an EMBL/GenBank/DDBJ whole genome shotgun (WGS) entry which is preliminary data.</text>
</comment>
<keyword evidence="12" id="KW-1185">Reference proteome</keyword>
<evidence type="ECO:0000256" key="9">
    <source>
        <dbReference type="ARBA" id="ARBA00023136"/>
    </source>
</evidence>
<gene>
    <name evidence="11" type="ORF">Tco_1004516</name>
</gene>
<name>A0ABQ5FDE7_9ASTR</name>
<sequence>LHVSHSELVVLFTLAADIGADIVGKVERDIPEEDPKNLAMRSFECLGQTSNLLIFEQTSI</sequence>
<feature type="signal peptide" evidence="10">
    <location>
        <begin position="1"/>
        <end position="20"/>
    </location>
</feature>
<keyword evidence="7" id="KW-1133">Transmembrane helix</keyword>
<keyword evidence="6" id="KW-1278">Translocase</keyword>
<reference evidence="11" key="1">
    <citation type="journal article" date="2022" name="Int. J. Mol. Sci.">
        <title>Draft Genome of Tanacetum Coccineum: Genomic Comparison of Closely Related Tanacetum-Family Plants.</title>
        <authorList>
            <person name="Yamashiro T."/>
            <person name="Shiraishi A."/>
            <person name="Nakayama K."/>
            <person name="Satake H."/>
        </authorList>
    </citation>
    <scope>NUCLEOTIDE SEQUENCE</scope>
</reference>
<evidence type="ECO:0000256" key="10">
    <source>
        <dbReference type="SAM" id="SignalP"/>
    </source>
</evidence>
<dbReference type="InterPro" id="IPR004131">
    <property type="entry name" value="PPase-energised_H-pump"/>
</dbReference>
<evidence type="ECO:0000256" key="4">
    <source>
        <dbReference type="ARBA" id="ARBA00022692"/>
    </source>
</evidence>
<keyword evidence="3" id="KW-0813">Transport</keyword>
<evidence type="ECO:0000256" key="6">
    <source>
        <dbReference type="ARBA" id="ARBA00022967"/>
    </source>
</evidence>
<dbReference type="Pfam" id="PF03030">
    <property type="entry name" value="H_PPase"/>
    <property type="match status" value="1"/>
</dbReference>
<keyword evidence="10" id="KW-0732">Signal</keyword>
<feature type="chain" id="PRO_5046651836" description="H(+)-exporting diphosphatase" evidence="10">
    <location>
        <begin position="21"/>
        <end position="60"/>
    </location>
</feature>
<evidence type="ECO:0000313" key="12">
    <source>
        <dbReference type="Proteomes" id="UP001151760"/>
    </source>
</evidence>
<dbReference type="EMBL" id="BQNB010017249">
    <property type="protein sequence ID" value="GJT60983.1"/>
    <property type="molecule type" value="Genomic_DNA"/>
</dbReference>
<evidence type="ECO:0000256" key="7">
    <source>
        <dbReference type="ARBA" id="ARBA00022989"/>
    </source>
</evidence>
<evidence type="ECO:0000256" key="8">
    <source>
        <dbReference type="ARBA" id="ARBA00023065"/>
    </source>
</evidence>
<accession>A0ABQ5FDE7</accession>
<keyword evidence="9" id="KW-0472">Membrane</keyword>
<proteinExistence type="predicted"/>
<protein>
    <recommendedName>
        <fullName evidence="2">H(+)-exporting diphosphatase</fullName>
        <ecNumber evidence="2">7.1.3.1</ecNumber>
    </recommendedName>
</protein>
<evidence type="ECO:0000256" key="5">
    <source>
        <dbReference type="ARBA" id="ARBA00022842"/>
    </source>
</evidence>
<keyword evidence="4" id="KW-0812">Transmembrane</keyword>
<reference evidence="11" key="2">
    <citation type="submission" date="2022-01" db="EMBL/GenBank/DDBJ databases">
        <authorList>
            <person name="Yamashiro T."/>
            <person name="Shiraishi A."/>
            <person name="Satake H."/>
            <person name="Nakayama K."/>
        </authorList>
    </citation>
    <scope>NUCLEOTIDE SEQUENCE</scope>
</reference>
<evidence type="ECO:0000256" key="3">
    <source>
        <dbReference type="ARBA" id="ARBA00022448"/>
    </source>
</evidence>
<dbReference type="Proteomes" id="UP001151760">
    <property type="component" value="Unassembled WGS sequence"/>
</dbReference>
<comment type="subcellular location">
    <subcellularLocation>
        <location evidence="1">Endomembrane system</location>
        <topology evidence="1">Multi-pass membrane protein</topology>
    </subcellularLocation>
</comment>
<evidence type="ECO:0000313" key="11">
    <source>
        <dbReference type="EMBL" id="GJT60983.1"/>
    </source>
</evidence>
<dbReference type="EC" id="7.1.3.1" evidence="2"/>